<protein>
    <submittedName>
        <fullName evidence="1">Uncharacterized protein</fullName>
    </submittedName>
</protein>
<dbReference type="AlphaFoldDB" id="A0AAP0NW16"/>
<evidence type="ECO:0000313" key="1">
    <source>
        <dbReference type="EMBL" id="KAK9121987.1"/>
    </source>
</evidence>
<gene>
    <name evidence="1" type="ORF">Syun_019604</name>
</gene>
<reference evidence="1 2" key="1">
    <citation type="submission" date="2024-01" db="EMBL/GenBank/DDBJ databases">
        <title>Genome assemblies of Stephania.</title>
        <authorList>
            <person name="Yang L."/>
        </authorList>
    </citation>
    <scope>NUCLEOTIDE SEQUENCE [LARGE SCALE GENOMIC DNA]</scope>
    <source>
        <strain evidence="1">YNDBR</strain>
        <tissue evidence="1">Leaf</tissue>
    </source>
</reference>
<comment type="caution">
    <text evidence="1">The sequence shown here is derived from an EMBL/GenBank/DDBJ whole genome shotgun (WGS) entry which is preliminary data.</text>
</comment>
<evidence type="ECO:0000313" key="2">
    <source>
        <dbReference type="Proteomes" id="UP001420932"/>
    </source>
</evidence>
<organism evidence="1 2">
    <name type="scientific">Stephania yunnanensis</name>
    <dbReference type="NCBI Taxonomy" id="152371"/>
    <lineage>
        <taxon>Eukaryota</taxon>
        <taxon>Viridiplantae</taxon>
        <taxon>Streptophyta</taxon>
        <taxon>Embryophyta</taxon>
        <taxon>Tracheophyta</taxon>
        <taxon>Spermatophyta</taxon>
        <taxon>Magnoliopsida</taxon>
        <taxon>Ranunculales</taxon>
        <taxon>Menispermaceae</taxon>
        <taxon>Menispermoideae</taxon>
        <taxon>Cissampelideae</taxon>
        <taxon>Stephania</taxon>
    </lineage>
</organism>
<dbReference type="Proteomes" id="UP001420932">
    <property type="component" value="Unassembled WGS sequence"/>
</dbReference>
<dbReference type="EMBL" id="JBBNAF010000008">
    <property type="protein sequence ID" value="KAK9121987.1"/>
    <property type="molecule type" value="Genomic_DNA"/>
</dbReference>
<name>A0AAP0NW16_9MAGN</name>
<keyword evidence="2" id="KW-1185">Reference proteome</keyword>
<proteinExistence type="predicted"/>
<sequence length="60" mass="6665">MPRKMSGYTLLDSLRCLGYLTGVSMELDELLLGCGDFFLAFLQVSHMDSSLPLFCIAKCL</sequence>
<accession>A0AAP0NW16</accession>